<evidence type="ECO:0000313" key="5">
    <source>
        <dbReference type="Proteomes" id="UP000602532"/>
    </source>
</evidence>
<comment type="caution">
    <text evidence="4">The sequence shown here is derived from an EMBL/GenBank/DDBJ whole genome shotgun (WGS) entry which is preliminary data.</text>
</comment>
<protein>
    <recommendedName>
        <fullName evidence="2">Anti-sigma factor antagonist</fullName>
    </recommendedName>
</protein>
<dbReference type="InterPro" id="IPR002645">
    <property type="entry name" value="STAS_dom"/>
</dbReference>
<dbReference type="PANTHER" id="PTHR33495:SF2">
    <property type="entry name" value="ANTI-SIGMA FACTOR ANTAGONIST TM_1081-RELATED"/>
    <property type="match status" value="1"/>
</dbReference>
<dbReference type="PROSITE" id="PS50801">
    <property type="entry name" value="STAS"/>
    <property type="match status" value="1"/>
</dbReference>
<dbReference type="RefSeq" id="WP_191764660.1">
    <property type="nucleotide sequence ID" value="NZ_JACSPM010000001.1"/>
</dbReference>
<accession>A0ABR8X0K6</accession>
<evidence type="ECO:0000259" key="3">
    <source>
        <dbReference type="PROSITE" id="PS50801"/>
    </source>
</evidence>
<comment type="similarity">
    <text evidence="1 2">Belongs to the anti-sigma-factor antagonist family.</text>
</comment>
<sequence length="110" mass="11479">MNLTVTTGADYAVIRPEGRVTATTVPQLRKAVDELVGGGSPRIVVDLGGTEFIDSSGLGALIGGLKAARLAGGDLRIAATPESVRKVLRLTNLDRVLRDHPTPETAFDGD</sequence>
<dbReference type="Gene3D" id="3.30.750.24">
    <property type="entry name" value="STAS domain"/>
    <property type="match status" value="1"/>
</dbReference>
<reference evidence="4 5" key="1">
    <citation type="submission" date="2020-08" db="EMBL/GenBank/DDBJ databases">
        <title>A Genomic Blueprint of the Chicken Gut Microbiome.</title>
        <authorList>
            <person name="Gilroy R."/>
            <person name="Ravi A."/>
            <person name="Getino M."/>
            <person name="Pursley I."/>
            <person name="Horton D.L."/>
            <person name="Alikhan N.-F."/>
            <person name="Baker D."/>
            <person name="Gharbi K."/>
            <person name="Hall N."/>
            <person name="Watson M."/>
            <person name="Adriaenssens E.M."/>
            <person name="Foster-Nyarko E."/>
            <person name="Jarju S."/>
            <person name="Secka A."/>
            <person name="Antonio M."/>
            <person name="Oren A."/>
            <person name="Chaudhuri R."/>
            <person name="La Ragione R.M."/>
            <person name="Hildebrand F."/>
            <person name="Pallen M.J."/>
        </authorList>
    </citation>
    <scope>NUCLEOTIDE SEQUENCE [LARGE SCALE GENOMIC DNA]</scope>
    <source>
        <strain evidence="4 5">Sa1CUA4</strain>
    </source>
</reference>
<dbReference type="SUPFAM" id="SSF52091">
    <property type="entry name" value="SpoIIaa-like"/>
    <property type="match status" value="1"/>
</dbReference>
<evidence type="ECO:0000256" key="2">
    <source>
        <dbReference type="RuleBase" id="RU003749"/>
    </source>
</evidence>
<keyword evidence="5" id="KW-1185">Reference proteome</keyword>
<dbReference type="Pfam" id="PF01740">
    <property type="entry name" value="STAS"/>
    <property type="match status" value="1"/>
</dbReference>
<evidence type="ECO:0000256" key="1">
    <source>
        <dbReference type="ARBA" id="ARBA00009013"/>
    </source>
</evidence>
<name>A0ABR8X0K6_9MICO</name>
<organism evidence="4 5">
    <name type="scientific">Microbacterium gallinarum</name>
    <dbReference type="NCBI Taxonomy" id="2762209"/>
    <lineage>
        <taxon>Bacteria</taxon>
        <taxon>Bacillati</taxon>
        <taxon>Actinomycetota</taxon>
        <taxon>Actinomycetes</taxon>
        <taxon>Micrococcales</taxon>
        <taxon>Microbacteriaceae</taxon>
        <taxon>Microbacterium</taxon>
    </lineage>
</organism>
<dbReference type="PANTHER" id="PTHR33495">
    <property type="entry name" value="ANTI-SIGMA FACTOR ANTAGONIST TM_1081-RELATED-RELATED"/>
    <property type="match status" value="1"/>
</dbReference>
<dbReference type="EMBL" id="JACSPM010000001">
    <property type="protein sequence ID" value="MBD8022864.1"/>
    <property type="molecule type" value="Genomic_DNA"/>
</dbReference>
<dbReference type="InterPro" id="IPR003658">
    <property type="entry name" value="Anti-sigma_ant"/>
</dbReference>
<proteinExistence type="inferred from homology"/>
<dbReference type="Proteomes" id="UP000602532">
    <property type="component" value="Unassembled WGS sequence"/>
</dbReference>
<dbReference type="InterPro" id="IPR036513">
    <property type="entry name" value="STAS_dom_sf"/>
</dbReference>
<feature type="domain" description="STAS" evidence="3">
    <location>
        <begin position="1"/>
        <end position="110"/>
    </location>
</feature>
<gene>
    <name evidence="4" type="ORF">H9622_04570</name>
</gene>
<evidence type="ECO:0000313" key="4">
    <source>
        <dbReference type="EMBL" id="MBD8022864.1"/>
    </source>
</evidence>
<dbReference type="NCBIfam" id="TIGR00377">
    <property type="entry name" value="ant_ant_sig"/>
    <property type="match status" value="1"/>
</dbReference>
<dbReference type="CDD" id="cd07043">
    <property type="entry name" value="STAS_anti-anti-sigma_factors"/>
    <property type="match status" value="1"/>
</dbReference>